<reference evidence="3 4" key="1">
    <citation type="submission" date="2018-07" db="EMBL/GenBank/DDBJ databases">
        <title>Genomic Encyclopedia of Type Strains, Phase III (KMG-III): the genomes of soil and plant-associated and newly described type strains.</title>
        <authorList>
            <person name="Whitman W."/>
        </authorList>
    </citation>
    <scope>NUCLEOTIDE SEQUENCE [LARGE SCALE GENOMIC DNA]</scope>
    <source>
        <strain evidence="3 4">CECT 7506</strain>
    </source>
</reference>
<dbReference type="EMBL" id="QPJD01000012">
    <property type="protein sequence ID" value="RCW44173.1"/>
    <property type="molecule type" value="Genomic_DNA"/>
</dbReference>
<dbReference type="PROSITE" id="PS51276">
    <property type="entry name" value="PEPTIDASE_C56_PFPI"/>
    <property type="match status" value="1"/>
</dbReference>
<keyword evidence="3" id="KW-0645">Protease</keyword>
<dbReference type="InterPro" id="IPR029062">
    <property type="entry name" value="Class_I_gatase-like"/>
</dbReference>
<protein>
    <submittedName>
        <fullName evidence="3">Protease I</fullName>
    </submittedName>
</protein>
<keyword evidence="3" id="KW-0378">Hydrolase</keyword>
<dbReference type="Proteomes" id="UP000252415">
    <property type="component" value="Unassembled WGS sequence"/>
</dbReference>
<dbReference type="GO" id="GO:0008233">
    <property type="term" value="F:peptidase activity"/>
    <property type="evidence" value="ECO:0007669"/>
    <property type="project" value="UniProtKB-KW"/>
</dbReference>
<gene>
    <name evidence="3" type="ORF">DFP97_11236</name>
</gene>
<evidence type="ECO:0000313" key="3">
    <source>
        <dbReference type="EMBL" id="RCW44173.1"/>
    </source>
</evidence>
<dbReference type="RefSeq" id="WP_114381738.1">
    <property type="nucleotide sequence ID" value="NZ_QPJD01000012.1"/>
</dbReference>
<dbReference type="PANTHER" id="PTHR42733">
    <property type="entry name" value="DJ-1 PROTEIN"/>
    <property type="match status" value="1"/>
</dbReference>
<dbReference type="Pfam" id="PF01965">
    <property type="entry name" value="DJ-1_PfpI"/>
    <property type="match status" value="1"/>
</dbReference>
<dbReference type="AlphaFoldDB" id="A0A368VR99"/>
<comment type="similarity">
    <text evidence="1">Belongs to the peptidase C56 family.</text>
</comment>
<accession>A0A368VR99</accession>
<evidence type="ECO:0000259" key="2">
    <source>
        <dbReference type="Pfam" id="PF01965"/>
    </source>
</evidence>
<keyword evidence="4" id="KW-1185">Reference proteome</keyword>
<dbReference type="OrthoDB" id="9792284at2"/>
<evidence type="ECO:0000256" key="1">
    <source>
        <dbReference type="ARBA" id="ARBA00008542"/>
    </source>
</evidence>
<comment type="caution">
    <text evidence="3">The sequence shown here is derived from an EMBL/GenBank/DDBJ whole genome shotgun (WGS) entry which is preliminary data.</text>
</comment>
<feature type="domain" description="DJ-1/PfpI" evidence="2">
    <location>
        <begin position="6"/>
        <end position="170"/>
    </location>
</feature>
<sequence length="177" mass="18922">MKQNTKKVAFLLADGFEDSEMKNPYDEMVKNGHEAVIISLKGSEELKGKKGTITYTSHLGIKEANAEDYAAVIIPGGKSPSHLMNNADVQAFVQQADKSGITIAAICHGPQVLAAAGLLKGRTLTSYPGISGEIEAAGGHFVDKEVVVDRNLITSRTPVDEPAFIEETIDKLGVNAW</sequence>
<dbReference type="PANTHER" id="PTHR42733:SF2">
    <property type="entry name" value="DJ-1_THIJ_PFPI FAMILY PROTEIN"/>
    <property type="match status" value="1"/>
</dbReference>
<dbReference type="Gene3D" id="3.40.50.880">
    <property type="match status" value="1"/>
</dbReference>
<name>A0A368VR99_9BACL</name>
<proteinExistence type="inferred from homology"/>
<dbReference type="InterPro" id="IPR006286">
    <property type="entry name" value="C56_PfpI-like"/>
</dbReference>
<dbReference type="SUPFAM" id="SSF52317">
    <property type="entry name" value="Class I glutamine amidotransferase-like"/>
    <property type="match status" value="1"/>
</dbReference>
<dbReference type="CDD" id="cd03134">
    <property type="entry name" value="GATase1_PfpI_like"/>
    <property type="match status" value="1"/>
</dbReference>
<dbReference type="GO" id="GO:0006508">
    <property type="term" value="P:proteolysis"/>
    <property type="evidence" value="ECO:0007669"/>
    <property type="project" value="UniProtKB-KW"/>
</dbReference>
<dbReference type="NCBIfam" id="TIGR01382">
    <property type="entry name" value="PfpI"/>
    <property type="match status" value="1"/>
</dbReference>
<organism evidence="3 4">
    <name type="scientific">Paenibacillus prosopidis</name>
    <dbReference type="NCBI Taxonomy" id="630520"/>
    <lineage>
        <taxon>Bacteria</taxon>
        <taxon>Bacillati</taxon>
        <taxon>Bacillota</taxon>
        <taxon>Bacilli</taxon>
        <taxon>Bacillales</taxon>
        <taxon>Paenibacillaceae</taxon>
        <taxon>Paenibacillus</taxon>
    </lineage>
</organism>
<evidence type="ECO:0000313" key="4">
    <source>
        <dbReference type="Proteomes" id="UP000252415"/>
    </source>
</evidence>
<dbReference type="InterPro" id="IPR002818">
    <property type="entry name" value="DJ-1/PfpI"/>
</dbReference>